<dbReference type="AlphaFoldDB" id="F0T6X6"/>
<organism evidence="10 11">
    <name type="scientific">Methanobacterium lacus (strain AL-21)</name>
    <dbReference type="NCBI Taxonomy" id="877455"/>
    <lineage>
        <taxon>Archaea</taxon>
        <taxon>Methanobacteriati</taxon>
        <taxon>Methanobacteriota</taxon>
        <taxon>Methanomada group</taxon>
        <taxon>Methanobacteria</taxon>
        <taxon>Methanobacteriales</taxon>
        <taxon>Methanobacteriaceae</taxon>
        <taxon>Methanobacterium</taxon>
    </lineage>
</organism>
<dbReference type="HOGENOM" id="CLU_000604_8_0_2"/>
<keyword evidence="2" id="KW-1003">Cell membrane</keyword>
<evidence type="ECO:0000256" key="2">
    <source>
        <dbReference type="ARBA" id="ARBA00022475"/>
    </source>
</evidence>
<evidence type="ECO:0000313" key="10">
    <source>
        <dbReference type="EMBL" id="ADZ09496.1"/>
    </source>
</evidence>
<gene>
    <name evidence="10" type="ordered locus">Metbo_1254</name>
</gene>
<dbReference type="eggNOG" id="arCOG02312">
    <property type="taxonomic scope" value="Archaea"/>
</dbReference>
<accession>F0T6X6</accession>
<evidence type="ECO:0000256" key="4">
    <source>
        <dbReference type="ARBA" id="ARBA00022989"/>
    </source>
</evidence>
<dbReference type="Pfam" id="PF12704">
    <property type="entry name" value="MacB_PCD"/>
    <property type="match status" value="1"/>
</dbReference>
<feature type="domain" description="ABC3 transporter permease C-terminal" evidence="8">
    <location>
        <begin position="226"/>
        <end position="342"/>
    </location>
</feature>
<dbReference type="InterPro" id="IPR003838">
    <property type="entry name" value="ABC3_permease_C"/>
</dbReference>
<reference evidence="11" key="1">
    <citation type="submission" date="2011-02" db="EMBL/GenBank/DDBJ databases">
        <title>Complete sequence of Methanobacterium sp. AL-21.</title>
        <authorList>
            <consortium name="US DOE Joint Genome Institute"/>
            <person name="Lucas S."/>
            <person name="Copeland A."/>
            <person name="Lapidus A."/>
            <person name="Cheng J.-F."/>
            <person name="Goodwin L."/>
            <person name="Pitluck S."/>
            <person name="Chertkov O."/>
            <person name="Detter J.C."/>
            <person name="Han C."/>
            <person name="Tapia R."/>
            <person name="Land M."/>
            <person name="Hauser L."/>
            <person name="Kyrpides N."/>
            <person name="Ivanova N."/>
            <person name="Mikhailova N."/>
            <person name="Pagani I."/>
            <person name="Cadillo-Quiroz H."/>
            <person name="Imachi H."/>
            <person name="Zinder S."/>
            <person name="Liu W."/>
            <person name="Woyke T."/>
        </authorList>
    </citation>
    <scope>NUCLEOTIDE SEQUENCE [LARGE SCALE GENOMIC DNA]</scope>
    <source>
        <strain evidence="11">AL-21</strain>
    </source>
</reference>
<keyword evidence="4 7" id="KW-1133">Transmembrane helix</keyword>
<keyword evidence="5 7" id="KW-0472">Membrane</keyword>
<dbReference type="OrthoDB" id="11469at2157"/>
<protein>
    <recommendedName>
        <fullName evidence="12">ABC transporter permease</fullName>
    </recommendedName>
</protein>
<evidence type="ECO:0000256" key="1">
    <source>
        <dbReference type="ARBA" id="ARBA00004651"/>
    </source>
</evidence>
<reference evidence="10 11" key="2">
    <citation type="journal article" date="2014" name="Int. J. Syst. Evol. Microbiol.">
        <title>Methanobacterium paludis sp. nov. and a novel strain of Methanobacterium lacus isolated from northern peatlands.</title>
        <authorList>
            <person name="Cadillo-Quiroz H."/>
            <person name="Brauer S.L."/>
            <person name="Goodson N."/>
            <person name="Yavitt J.B."/>
            <person name="Zinder S.H."/>
        </authorList>
    </citation>
    <scope>NUCLEOTIDE SEQUENCE [LARGE SCALE GENOMIC DNA]</scope>
    <source>
        <strain evidence="10 11">AL-21</strain>
    </source>
</reference>
<dbReference type="InterPro" id="IPR050250">
    <property type="entry name" value="Macrolide_Exporter_MacB"/>
</dbReference>
<feature type="transmembrane region" description="Helical" evidence="7">
    <location>
        <begin position="20"/>
        <end position="42"/>
    </location>
</feature>
<name>F0T6X6_METLA</name>
<keyword evidence="3 7" id="KW-0812">Transmembrane</keyword>
<evidence type="ECO:0008006" key="12">
    <source>
        <dbReference type="Google" id="ProtNLM"/>
    </source>
</evidence>
<sequence precursor="true">MNLYKLAFKNIRRKKLRSALTALGIIIGAATIVVLLGIGAGATSEVQEQTNQYMYDVAITSSSSSGNLLMDPQTVSKIKNMSNLYDFREVTVFSQDINNTRVNFEGVNDWKQVKGINGTTGVVINKDTADKLGLHIGDRLTVNDQQLTITGISKPEQATYVYLDQKTAENITGNKVSAIYARSYDNPNSTVDEVEKQVTGVSAVTKSDKVAQLQENTNQAMLFIGIIAGIALVVGVISVINTMMMSVMERTRELGVLKAIGFTNWELKGSILFESGLLGFLGSILGVILGIIGIIVFANMLHFTDYIPQMMPLWLIGGVIVGSTLLCLLAGLYPAISASKLNVVEALRNE</sequence>
<evidence type="ECO:0000313" key="11">
    <source>
        <dbReference type="Proteomes" id="UP000007490"/>
    </source>
</evidence>
<dbReference type="EMBL" id="CP002551">
    <property type="protein sequence ID" value="ADZ09496.1"/>
    <property type="molecule type" value="Genomic_DNA"/>
</dbReference>
<evidence type="ECO:0000256" key="5">
    <source>
        <dbReference type="ARBA" id="ARBA00023136"/>
    </source>
</evidence>
<evidence type="ECO:0000256" key="3">
    <source>
        <dbReference type="ARBA" id="ARBA00022692"/>
    </source>
</evidence>
<dbReference type="KEGG" id="mel:Metbo_1254"/>
<proteinExistence type="inferred from homology"/>
<evidence type="ECO:0000259" key="9">
    <source>
        <dbReference type="Pfam" id="PF12704"/>
    </source>
</evidence>
<comment type="similarity">
    <text evidence="6">Belongs to the ABC-4 integral membrane protein family.</text>
</comment>
<dbReference type="GeneID" id="10277705"/>
<evidence type="ECO:0000256" key="7">
    <source>
        <dbReference type="SAM" id="Phobius"/>
    </source>
</evidence>
<keyword evidence="11" id="KW-1185">Reference proteome</keyword>
<comment type="subcellular location">
    <subcellularLocation>
        <location evidence="1">Cell membrane</location>
        <topology evidence="1">Multi-pass membrane protein</topology>
    </subcellularLocation>
</comment>
<feature type="transmembrane region" description="Helical" evidence="7">
    <location>
        <begin position="277"/>
        <end position="301"/>
    </location>
</feature>
<feature type="domain" description="MacB-like periplasmic core" evidence="9">
    <location>
        <begin position="18"/>
        <end position="199"/>
    </location>
</feature>
<dbReference type="InterPro" id="IPR025857">
    <property type="entry name" value="MacB_PCD"/>
</dbReference>
<dbReference type="Proteomes" id="UP000007490">
    <property type="component" value="Chromosome"/>
</dbReference>
<dbReference type="PANTHER" id="PTHR30572:SF4">
    <property type="entry name" value="ABC TRANSPORTER PERMEASE YTRF"/>
    <property type="match status" value="1"/>
</dbReference>
<dbReference type="Pfam" id="PF02687">
    <property type="entry name" value="FtsX"/>
    <property type="match status" value="1"/>
</dbReference>
<evidence type="ECO:0000259" key="8">
    <source>
        <dbReference type="Pfam" id="PF02687"/>
    </source>
</evidence>
<dbReference type="PANTHER" id="PTHR30572">
    <property type="entry name" value="MEMBRANE COMPONENT OF TRANSPORTER-RELATED"/>
    <property type="match status" value="1"/>
</dbReference>
<dbReference type="RefSeq" id="WP_013644847.1">
    <property type="nucleotide sequence ID" value="NC_015216.1"/>
</dbReference>
<dbReference type="GO" id="GO:0022857">
    <property type="term" value="F:transmembrane transporter activity"/>
    <property type="evidence" value="ECO:0007669"/>
    <property type="project" value="TreeGrafter"/>
</dbReference>
<dbReference type="STRING" id="877455.Metbo_1254"/>
<feature type="transmembrane region" description="Helical" evidence="7">
    <location>
        <begin position="220"/>
        <end position="240"/>
    </location>
</feature>
<dbReference type="GO" id="GO:0005886">
    <property type="term" value="C:plasma membrane"/>
    <property type="evidence" value="ECO:0007669"/>
    <property type="project" value="UniProtKB-SubCell"/>
</dbReference>
<evidence type="ECO:0000256" key="6">
    <source>
        <dbReference type="ARBA" id="ARBA00038076"/>
    </source>
</evidence>
<feature type="transmembrane region" description="Helical" evidence="7">
    <location>
        <begin position="313"/>
        <end position="333"/>
    </location>
</feature>